<evidence type="ECO:0000256" key="6">
    <source>
        <dbReference type="ARBA" id="ARBA00023237"/>
    </source>
</evidence>
<feature type="domain" description="TonB-dependent receptor plug" evidence="8">
    <location>
        <begin position="49"/>
        <end position="168"/>
    </location>
</feature>
<dbReference type="GO" id="GO:0009279">
    <property type="term" value="C:cell outer membrane"/>
    <property type="evidence" value="ECO:0007669"/>
    <property type="project" value="UniProtKB-SubCell"/>
</dbReference>
<comment type="similarity">
    <text evidence="7">Belongs to the TonB-dependent receptor family.</text>
</comment>
<keyword evidence="4 7" id="KW-0812">Transmembrane</keyword>
<keyword evidence="6 7" id="KW-0998">Cell outer membrane</keyword>
<keyword evidence="3 7" id="KW-1134">Transmembrane beta strand</keyword>
<dbReference type="PROSITE" id="PS52016">
    <property type="entry name" value="TONB_DEPENDENT_REC_3"/>
    <property type="match status" value="1"/>
</dbReference>
<comment type="subcellular location">
    <subcellularLocation>
        <location evidence="1 7">Cell outer membrane</location>
        <topology evidence="1 7">Multi-pass membrane protein</topology>
    </subcellularLocation>
</comment>
<evidence type="ECO:0000259" key="8">
    <source>
        <dbReference type="Pfam" id="PF07715"/>
    </source>
</evidence>
<keyword evidence="10" id="KW-1185">Reference proteome</keyword>
<reference evidence="9 10" key="1">
    <citation type="submission" date="2019-11" db="EMBL/GenBank/DDBJ databases">
        <title>Characterization of Elizabethkingia argenteiflava sp. nov., isolated from inner surface of Soybean Pods.</title>
        <authorList>
            <person name="Mo S."/>
        </authorList>
    </citation>
    <scope>NUCLEOTIDE SEQUENCE [LARGE SCALE GENOMIC DNA]</scope>
    <source>
        <strain evidence="9 10">YB22</strain>
    </source>
</reference>
<evidence type="ECO:0000313" key="9">
    <source>
        <dbReference type="EMBL" id="NAW52304.1"/>
    </source>
</evidence>
<comment type="caution">
    <text evidence="9">The sequence shown here is derived from an EMBL/GenBank/DDBJ whole genome shotgun (WGS) entry which is preliminary data.</text>
</comment>
<evidence type="ECO:0000313" key="10">
    <source>
        <dbReference type="Proteomes" id="UP000553459"/>
    </source>
</evidence>
<proteinExistence type="inferred from homology"/>
<evidence type="ECO:0000256" key="3">
    <source>
        <dbReference type="ARBA" id="ARBA00022452"/>
    </source>
</evidence>
<organism evidence="9 10">
    <name type="scientific">Elizabethkingia argenteiflava</name>
    <dbReference type="NCBI Taxonomy" id="2681556"/>
    <lineage>
        <taxon>Bacteria</taxon>
        <taxon>Pseudomonadati</taxon>
        <taxon>Bacteroidota</taxon>
        <taxon>Flavobacteriia</taxon>
        <taxon>Flavobacteriales</taxon>
        <taxon>Weeksellaceae</taxon>
        <taxon>Elizabethkingia</taxon>
    </lineage>
</organism>
<dbReference type="SUPFAM" id="SSF56935">
    <property type="entry name" value="Porins"/>
    <property type="match status" value="1"/>
</dbReference>
<evidence type="ECO:0000256" key="2">
    <source>
        <dbReference type="ARBA" id="ARBA00022448"/>
    </source>
</evidence>
<dbReference type="NCBIfam" id="TIGR04056">
    <property type="entry name" value="OMP_RagA_SusC"/>
    <property type="match status" value="1"/>
</dbReference>
<dbReference type="InterPro" id="IPR039426">
    <property type="entry name" value="TonB-dep_rcpt-like"/>
</dbReference>
<name>A0A845PWT0_9FLAO</name>
<evidence type="ECO:0000256" key="1">
    <source>
        <dbReference type="ARBA" id="ARBA00004571"/>
    </source>
</evidence>
<evidence type="ECO:0000256" key="7">
    <source>
        <dbReference type="PROSITE-ProRule" id="PRU01360"/>
    </source>
</evidence>
<keyword evidence="2 7" id="KW-0813">Transport</keyword>
<dbReference type="InterPro" id="IPR037066">
    <property type="entry name" value="Plug_dom_sf"/>
</dbReference>
<keyword evidence="5 7" id="KW-0472">Membrane</keyword>
<dbReference type="RefSeq" id="WP_166520549.1">
    <property type="nucleotide sequence ID" value="NZ_JAAABJ010000688.1"/>
</dbReference>
<dbReference type="EMBL" id="JAAABJ010000688">
    <property type="protein sequence ID" value="NAW52304.1"/>
    <property type="molecule type" value="Genomic_DNA"/>
</dbReference>
<dbReference type="Gene3D" id="2.40.170.20">
    <property type="entry name" value="TonB-dependent receptor, beta-barrel domain"/>
    <property type="match status" value="1"/>
</dbReference>
<protein>
    <submittedName>
        <fullName evidence="9">SusC/RagA family TonB-linked outer membrane protein</fullName>
    </submittedName>
</protein>
<sequence length="950" mass="104291">MGQKLLILSGGLLFLIGQSTYAQKAKKDTASTREIEEVVVVGFGQKRTVKELTGSVGTVSGKAIQSNSSAASLDKALSGRVAGVVTGSASGQPGGAARIRVRGVTSVNGNSDPIIIIDGVRVSQGDLTNNSSTANILANLNSSDYESVTILKDAVSTAVYGADAGAGVVIITTKGGRKGKTRMSVSSEQGVAFRAIEGPRALNTSEWQGLLASAISNYRSISPSEAVQLAKTGKLGSDFSSIFNSTVNSDWRGATQKEGGAFFQNMNASMSGGTDKLTYYSSLGYFDQNSIVRNSFFKRITSTNKVDFKASDKMKITTNLQLAYSNMNTLDNGGAYNNPMRYLFNRPTDPIYNADGSYYLGDPKTGKLSNDLYNVAALQSLNYSNAKTARVFANLQAEYKILPNLVYRFVFAPEYINIEENTYDSPLHGDGTPLGGLMKAYNTRYFNFNVQNILSYDTRLGESHYFNASLIQEAYKSDLRRLFAEKIRVGAPFLQTLDSFVITSSSGGNKRVASRSGYAVMLHYDYDKIFLLDLSGRRDAMSNLWPGKKNGNFWSAGAGVDLARLEPFTSSSVLSQLKISLSYGHVGNNLQSYQIPYATYRYDKNYNGDAAVRVINVDNPNLTWEKVNPFNVGIDVGLLKNRITFSAAYFHKKTTDLVYNLPLSRAQGSRSKLTNVGDMVNKGFEFSVVADILKNRNGLNWRLGFNASTLNNKITKLLDHSDVITSFMILREGEAVNTFYIPKWAGVDPSNGNPLWYVNGKNGETTSNYNEATKAPQGTTTPTFFGGVDTSLSYKGFSLDAQLSYGFGNKIYDDRGNYLFSDGQYTQNYPGYAAQLDYWTPTHPHALNPKPILGGNTGTGSVPANQISTRFLYQGDYLRLRTLKLAYNFKGKTIRNTGLSNLEIYLLGNNIWTWMRDKNLQYDPDLQLMRSSNLNLPPMKTFSLGVNLYF</sequence>
<dbReference type="Gene3D" id="2.170.130.10">
    <property type="entry name" value="TonB-dependent receptor, plug domain"/>
    <property type="match status" value="1"/>
</dbReference>
<dbReference type="InterPro" id="IPR012910">
    <property type="entry name" value="Plug_dom"/>
</dbReference>
<dbReference type="InterPro" id="IPR023996">
    <property type="entry name" value="TonB-dep_OMP_SusC/RagA"/>
</dbReference>
<evidence type="ECO:0000256" key="5">
    <source>
        <dbReference type="ARBA" id="ARBA00023136"/>
    </source>
</evidence>
<gene>
    <name evidence="9" type="ORF">GNY06_13260</name>
</gene>
<dbReference type="Pfam" id="PF07715">
    <property type="entry name" value="Plug"/>
    <property type="match status" value="1"/>
</dbReference>
<dbReference type="InterPro" id="IPR036942">
    <property type="entry name" value="Beta-barrel_TonB_sf"/>
</dbReference>
<dbReference type="Proteomes" id="UP000553459">
    <property type="component" value="Unassembled WGS sequence"/>
</dbReference>
<accession>A0A845PWT0</accession>
<dbReference type="AlphaFoldDB" id="A0A845PWT0"/>
<evidence type="ECO:0000256" key="4">
    <source>
        <dbReference type="ARBA" id="ARBA00022692"/>
    </source>
</evidence>